<name>A0ABD2WL06_9HYME</name>
<dbReference type="EMBL" id="JBJJXI010000096">
    <property type="protein sequence ID" value="KAL3393621.1"/>
    <property type="molecule type" value="Genomic_DNA"/>
</dbReference>
<accession>A0ABD2WL06</accession>
<evidence type="ECO:0000256" key="3">
    <source>
        <dbReference type="PROSITE-ProRule" id="PRU00023"/>
    </source>
</evidence>
<feature type="repeat" description="ANK" evidence="3">
    <location>
        <begin position="264"/>
        <end position="296"/>
    </location>
</feature>
<feature type="repeat" description="ANK" evidence="3">
    <location>
        <begin position="635"/>
        <end position="667"/>
    </location>
</feature>
<dbReference type="Pfam" id="PF00023">
    <property type="entry name" value="Ank"/>
    <property type="match status" value="1"/>
</dbReference>
<keyword evidence="5" id="KW-1185">Reference proteome</keyword>
<keyword evidence="2 3" id="KW-0040">ANK repeat</keyword>
<dbReference type="PROSITE" id="PS50297">
    <property type="entry name" value="ANK_REP_REGION"/>
    <property type="match status" value="5"/>
</dbReference>
<protein>
    <submittedName>
        <fullName evidence="4">Uncharacterized protein</fullName>
    </submittedName>
</protein>
<evidence type="ECO:0000256" key="2">
    <source>
        <dbReference type="ARBA" id="ARBA00023043"/>
    </source>
</evidence>
<dbReference type="InterPro" id="IPR002110">
    <property type="entry name" value="Ankyrin_rpt"/>
</dbReference>
<dbReference type="Proteomes" id="UP001627154">
    <property type="component" value="Unassembled WGS sequence"/>
</dbReference>
<proteinExistence type="predicted"/>
<keyword evidence="1" id="KW-0677">Repeat</keyword>
<dbReference type="PROSITE" id="PS50088">
    <property type="entry name" value="ANK_REPEAT"/>
    <property type="match status" value="5"/>
</dbReference>
<dbReference type="SMART" id="SM00248">
    <property type="entry name" value="ANK"/>
    <property type="match status" value="10"/>
</dbReference>
<dbReference type="Gene3D" id="1.25.40.20">
    <property type="entry name" value="Ankyrin repeat-containing domain"/>
    <property type="match status" value="4"/>
</dbReference>
<dbReference type="InterPro" id="IPR036770">
    <property type="entry name" value="Ankyrin_rpt-contain_sf"/>
</dbReference>
<dbReference type="AlphaFoldDB" id="A0ABD2WL06"/>
<sequence length="698" mass="78780">MSKNESIVNYNDRKYLEVYGYLSKNATWKIQEDRREFLHQLVAVINNWKGQLSNLLDFFRKEVIYWLSMESVTDADEDADEDASEAPGERFIDFEARRGYKDAPEMDKDGKPLLRRTTPVHRAAKQGANPATISDLFKIFDKLDVNYIDEDGLTHFQVACWYGLDTIIENFLELGQDPNEGFSQNTDAKYPNYPPLYLALSRCHETVAEVLLRRGADLLRASVDGVTPVHMLGKRNHNDAFLETFFEIGEEKLLSLQVNTIDRDGFLPLNYALVGRKKKLMELLLRHGANSNLRDKNGDALLHLICKLCCYSDLGELLEKFFAINDELGNTVQVNARNIAGDTPLHLLLAVPSNNEANIELNNILQANGSNYRVDTPSLLILQNLKKNAVELLLRRGADPNDADEEGFTPLHFISTDDLAETFFKINKELKQTLQVNARNKLNESPLHRALDDNLKTLAELLLRWGANPNLVDDEGQTCLHMICCSDDDDENMAKMLFQICDGSECLLRRGASPNLADNNELTPLHAICKRKNGDDGLGKRFFEINDELNQLVEVDAKNEEGSTPLYLALSHGCKKLNELLLKRRADPNLANAEGRTPLHVVCQREDDDVDLVKMLIEMGDKFNKPIQVDARDKSGCTPLHLALNYGHEQIAEWLLRRGADLNLANAKGSTSLYLISAGKMDCADLLQTFFEISDKQT</sequence>
<organism evidence="4 5">
    <name type="scientific">Trichogramma kaykai</name>
    <dbReference type="NCBI Taxonomy" id="54128"/>
    <lineage>
        <taxon>Eukaryota</taxon>
        <taxon>Metazoa</taxon>
        <taxon>Ecdysozoa</taxon>
        <taxon>Arthropoda</taxon>
        <taxon>Hexapoda</taxon>
        <taxon>Insecta</taxon>
        <taxon>Pterygota</taxon>
        <taxon>Neoptera</taxon>
        <taxon>Endopterygota</taxon>
        <taxon>Hymenoptera</taxon>
        <taxon>Apocrita</taxon>
        <taxon>Proctotrupomorpha</taxon>
        <taxon>Chalcidoidea</taxon>
        <taxon>Trichogrammatidae</taxon>
        <taxon>Trichogramma</taxon>
    </lineage>
</organism>
<feature type="repeat" description="ANK" evidence="3">
    <location>
        <begin position="561"/>
        <end position="593"/>
    </location>
</feature>
<reference evidence="4 5" key="1">
    <citation type="journal article" date="2024" name="bioRxiv">
        <title>A reference genome for Trichogramma kaykai: A tiny desert-dwelling parasitoid wasp with competing sex-ratio distorters.</title>
        <authorList>
            <person name="Culotta J."/>
            <person name="Lindsey A.R."/>
        </authorList>
    </citation>
    <scope>NUCLEOTIDE SEQUENCE [LARGE SCALE GENOMIC DNA]</scope>
    <source>
        <strain evidence="4 5">KSX58</strain>
    </source>
</reference>
<feature type="repeat" description="ANK" evidence="3">
    <location>
        <begin position="594"/>
        <end position="624"/>
    </location>
</feature>
<feature type="repeat" description="ANK" evidence="3">
    <location>
        <begin position="442"/>
        <end position="474"/>
    </location>
</feature>
<gene>
    <name evidence="4" type="ORF">TKK_011894</name>
</gene>
<comment type="caution">
    <text evidence="4">The sequence shown here is derived from an EMBL/GenBank/DDBJ whole genome shotgun (WGS) entry which is preliminary data.</text>
</comment>
<evidence type="ECO:0000313" key="4">
    <source>
        <dbReference type="EMBL" id="KAL3393621.1"/>
    </source>
</evidence>
<dbReference type="PANTHER" id="PTHR24198">
    <property type="entry name" value="ANKYRIN REPEAT AND PROTEIN KINASE DOMAIN-CONTAINING PROTEIN"/>
    <property type="match status" value="1"/>
</dbReference>
<dbReference type="SUPFAM" id="SSF48403">
    <property type="entry name" value="Ankyrin repeat"/>
    <property type="match status" value="1"/>
</dbReference>
<dbReference type="Pfam" id="PF12796">
    <property type="entry name" value="Ank_2"/>
    <property type="match status" value="1"/>
</dbReference>
<dbReference type="PANTHER" id="PTHR24198:SF165">
    <property type="entry name" value="ANKYRIN REPEAT-CONTAINING PROTEIN-RELATED"/>
    <property type="match status" value="1"/>
</dbReference>
<evidence type="ECO:0000313" key="5">
    <source>
        <dbReference type="Proteomes" id="UP001627154"/>
    </source>
</evidence>
<evidence type="ECO:0000256" key="1">
    <source>
        <dbReference type="ARBA" id="ARBA00022737"/>
    </source>
</evidence>